<evidence type="ECO:0000313" key="2">
    <source>
        <dbReference type="EMBL" id="KAJ8401980.1"/>
    </source>
</evidence>
<dbReference type="AlphaFoldDB" id="A0AAD7SGD3"/>
<keyword evidence="3" id="KW-1185">Reference proteome</keyword>
<dbReference type="EMBL" id="JAINUG010000067">
    <property type="protein sequence ID" value="KAJ8401980.1"/>
    <property type="molecule type" value="Genomic_DNA"/>
</dbReference>
<evidence type="ECO:0000256" key="1">
    <source>
        <dbReference type="SAM" id="MobiDB-lite"/>
    </source>
</evidence>
<dbReference type="Proteomes" id="UP001221898">
    <property type="component" value="Unassembled WGS sequence"/>
</dbReference>
<comment type="caution">
    <text evidence="2">The sequence shown here is derived from an EMBL/GenBank/DDBJ whole genome shotgun (WGS) entry which is preliminary data.</text>
</comment>
<feature type="region of interest" description="Disordered" evidence="1">
    <location>
        <begin position="53"/>
        <end position="91"/>
    </location>
</feature>
<sequence length="125" mass="13479">MHVKHKLSAGDQQTCPTNAARLHCTNVLPAAGPSQLTVTPPFLCGALSHGCHEPPGPASAREPPRAALASPRYSRAHYPREATEAQMENQRTHRVNQLLEVHQTWLPHAAGAKVFGLCSSFEVSS</sequence>
<accession>A0AAD7SGD3</accession>
<organism evidence="2 3">
    <name type="scientific">Aldrovandia affinis</name>
    <dbReference type="NCBI Taxonomy" id="143900"/>
    <lineage>
        <taxon>Eukaryota</taxon>
        <taxon>Metazoa</taxon>
        <taxon>Chordata</taxon>
        <taxon>Craniata</taxon>
        <taxon>Vertebrata</taxon>
        <taxon>Euteleostomi</taxon>
        <taxon>Actinopterygii</taxon>
        <taxon>Neopterygii</taxon>
        <taxon>Teleostei</taxon>
        <taxon>Notacanthiformes</taxon>
        <taxon>Halosauridae</taxon>
        <taxon>Aldrovandia</taxon>
    </lineage>
</organism>
<gene>
    <name evidence="2" type="ORF">AAFF_G00375610</name>
</gene>
<proteinExistence type="predicted"/>
<protein>
    <submittedName>
        <fullName evidence="2">Uncharacterized protein</fullName>
    </submittedName>
</protein>
<evidence type="ECO:0000313" key="3">
    <source>
        <dbReference type="Proteomes" id="UP001221898"/>
    </source>
</evidence>
<name>A0AAD7SGD3_9TELE</name>
<reference evidence="2" key="1">
    <citation type="journal article" date="2023" name="Science">
        <title>Genome structures resolve the early diversification of teleost fishes.</title>
        <authorList>
            <person name="Parey E."/>
            <person name="Louis A."/>
            <person name="Montfort J."/>
            <person name="Bouchez O."/>
            <person name="Roques C."/>
            <person name="Iampietro C."/>
            <person name="Lluch J."/>
            <person name="Castinel A."/>
            <person name="Donnadieu C."/>
            <person name="Desvignes T."/>
            <person name="Floi Bucao C."/>
            <person name="Jouanno E."/>
            <person name="Wen M."/>
            <person name="Mejri S."/>
            <person name="Dirks R."/>
            <person name="Jansen H."/>
            <person name="Henkel C."/>
            <person name="Chen W.J."/>
            <person name="Zahm M."/>
            <person name="Cabau C."/>
            <person name="Klopp C."/>
            <person name="Thompson A.W."/>
            <person name="Robinson-Rechavi M."/>
            <person name="Braasch I."/>
            <person name="Lecointre G."/>
            <person name="Bobe J."/>
            <person name="Postlethwait J.H."/>
            <person name="Berthelot C."/>
            <person name="Roest Crollius H."/>
            <person name="Guiguen Y."/>
        </authorList>
    </citation>
    <scope>NUCLEOTIDE SEQUENCE</scope>
    <source>
        <strain evidence="2">NC1722</strain>
    </source>
</reference>